<dbReference type="Pfam" id="PF23579">
    <property type="entry name" value="ARM_TBCD"/>
    <property type="match status" value="1"/>
</dbReference>
<evidence type="ECO:0000259" key="3">
    <source>
        <dbReference type="Pfam" id="PF25767"/>
    </source>
</evidence>
<dbReference type="AlphaFoldDB" id="A0A0H5R3L4"/>
<dbReference type="InterPro" id="IPR033162">
    <property type="entry name" value="TBCD"/>
</dbReference>
<organism evidence="4">
    <name type="scientific">Spongospora subterranea</name>
    <dbReference type="NCBI Taxonomy" id="70186"/>
    <lineage>
        <taxon>Eukaryota</taxon>
        <taxon>Sar</taxon>
        <taxon>Rhizaria</taxon>
        <taxon>Endomyxa</taxon>
        <taxon>Phytomyxea</taxon>
        <taxon>Plasmodiophorida</taxon>
        <taxon>Plasmodiophoridae</taxon>
        <taxon>Spongospora</taxon>
    </lineage>
</organism>
<name>A0A0H5R3L4_9EUKA</name>
<dbReference type="InterPro" id="IPR058033">
    <property type="entry name" value="ARM_TBCD_2nd"/>
</dbReference>
<dbReference type="Pfam" id="PF25767">
    <property type="entry name" value="ARM_TBCD_2nd"/>
    <property type="match status" value="1"/>
</dbReference>
<keyword evidence="1" id="KW-0143">Chaperone</keyword>
<dbReference type="GO" id="GO:0000226">
    <property type="term" value="P:microtubule cytoskeleton organization"/>
    <property type="evidence" value="ECO:0007669"/>
    <property type="project" value="TreeGrafter"/>
</dbReference>
<protein>
    <submittedName>
        <fullName evidence="4">Uncharacterized protein</fullName>
    </submittedName>
</protein>
<evidence type="ECO:0000313" key="4">
    <source>
        <dbReference type="EMBL" id="CRZ02619.1"/>
    </source>
</evidence>
<evidence type="ECO:0000256" key="1">
    <source>
        <dbReference type="ARBA" id="ARBA00023186"/>
    </source>
</evidence>
<proteinExistence type="predicted"/>
<dbReference type="InterPro" id="IPR016024">
    <property type="entry name" value="ARM-type_fold"/>
</dbReference>
<dbReference type="EMBL" id="HACM01002177">
    <property type="protein sequence ID" value="CRZ02619.1"/>
    <property type="molecule type" value="Transcribed_RNA"/>
</dbReference>
<dbReference type="InterPro" id="IPR022577">
    <property type="entry name" value="TBCD_C"/>
</dbReference>
<sequence length="1201" mass="131444">QYNLHLLMPESGLDDAPACFQCPTFSDTFSSISKLLADDSIRDESIEKVTQLLDQYQEMPELIDPFMAPLIEDIMKVFRNVSITKGSVLLYTICKVRGASSVAKKLPHSIQDFKYIMRQFQLNSEHLKQWQTRFSMLTWLSILVMLPFDLNTIIDDDSGDVCRRIFSICIGYLSDPAPTCVAAASVISRLLARKGTDSDHMRHFIEWAETALSSYSADNENQTLGALNAIIQVLKRTPRSSLLPYLDQIHDSFPQAICHSSSVTKRRLSLKCLQRIGMAYLPAEPSSWRYERGRRSLLHNLQSAGGECSTPLVPEVNVDHGVAPVSTRNEPSSDAVMSADVPLERIESIVDALLQGLTDSDTVVRASASKGIGRCTMRFGRDLADDVLSNIISLFEQNNVCSERNWHGGFLALAEFIRRGVLLPARLSSIVPLVTKGLIFEESVGTHFVGANVRDAACYVAWSLARAYTGSELSPFASELASSLLVAALFDREVNVRRAACAAYQENMGRHGLFFAGVDCITTADYFSIGNVSNSYCNVAITIGKLGYYTEAMISHLISVKICHWDVNIRHLACKSVASLCNLSSKQKVYDVAEVLLDQALSSHLPVRHGAVMTLAALLKEFDSSGGLPTELPSQLTSRIRNIVPNIEKARLYRGRGGELLRSAVCTLIESISVLCIPLQTKAIKRLHQSIVENVVHTSEQVQNNAVSCLKAFSHSYYHELDINDVSAFVSNFISELRSSFNVAVTRGCALVLGIFPIKVVNLHVAAIVSALVEASQPVQSADRLDALTRKFALTSLTSIACANSDCKLDELVGIPDTLMGSISSTLPDIGEYPVNSQMICLSSLLLGIQDYSSDNRGDIGSWVRMAAIEGLEKLTVHLYSERCTANNVFFSVVSVLLKQLVEKLDKVRLLAGASLSRILSLGLEIPLAIELGSIFCSSTQDFTSEVATFSLIVPLLNFPHYREDIFAGIVISAGCITKSTSKSALQALSTLLSHPFADKSDDQSGLAQSLASVAIKLLQKENGNVRVILPLFKTLGQMLTTTAMKTALPCETIDTFRCLVMEQCRVCRLITVRLASLDVLCACLYYNKLGDTLRNNNFLALVSMLSSKIPKIRSVCADRFYSNLLVLGEESGLSSEALDAALSALLSCPWGNTSKTVELSQALNIGSLVPDRKVKLPEAPAPGINTDQYGYQDLINDLNN</sequence>
<feature type="domain" description="Tubulin-folding cofactor D ARM repeats" evidence="3">
    <location>
        <begin position="266"/>
        <end position="518"/>
    </location>
</feature>
<dbReference type="Gene3D" id="1.25.10.10">
    <property type="entry name" value="Leucine-rich Repeat Variant"/>
    <property type="match status" value="2"/>
</dbReference>
<dbReference type="PANTHER" id="PTHR12658:SF0">
    <property type="entry name" value="TUBULIN-SPECIFIC CHAPERONE D"/>
    <property type="match status" value="1"/>
</dbReference>
<dbReference type="GO" id="GO:0048487">
    <property type="term" value="F:beta-tubulin binding"/>
    <property type="evidence" value="ECO:0007669"/>
    <property type="project" value="InterPro"/>
</dbReference>
<dbReference type="GO" id="GO:0007023">
    <property type="term" value="P:post-chaperonin tubulin folding pathway"/>
    <property type="evidence" value="ECO:0007669"/>
    <property type="project" value="InterPro"/>
</dbReference>
<feature type="domain" description="Tubulin-folding cofactor D C-terminal" evidence="2">
    <location>
        <begin position="893"/>
        <end position="1053"/>
    </location>
</feature>
<reference evidence="4" key="1">
    <citation type="submission" date="2015-04" db="EMBL/GenBank/DDBJ databases">
        <title>The genome sequence of the plant pathogenic Rhizarian Plasmodiophora brassicae reveals insights in its biotrophic life cycle and the origin of chitin synthesis.</title>
        <authorList>
            <person name="Schwelm A."/>
            <person name="Fogelqvist J."/>
            <person name="Knaust A."/>
            <person name="Julke S."/>
            <person name="Lilja T."/>
            <person name="Dhandapani V."/>
            <person name="Bonilla-Rosso G."/>
            <person name="Karlsson M."/>
            <person name="Shevchenko A."/>
            <person name="Choi S.R."/>
            <person name="Kim H.G."/>
            <person name="Park J.Y."/>
            <person name="Lim Y.P."/>
            <person name="Ludwig-Muller J."/>
            <person name="Dixelius C."/>
        </authorList>
    </citation>
    <scope>NUCLEOTIDE SEQUENCE</scope>
    <source>
        <tissue evidence="4">Potato root galls</tissue>
    </source>
</reference>
<evidence type="ECO:0000259" key="2">
    <source>
        <dbReference type="Pfam" id="PF12612"/>
    </source>
</evidence>
<dbReference type="PANTHER" id="PTHR12658">
    <property type="entry name" value="BETA-TUBULIN COFACTOR D"/>
    <property type="match status" value="1"/>
</dbReference>
<dbReference type="GO" id="GO:0005096">
    <property type="term" value="F:GTPase activator activity"/>
    <property type="evidence" value="ECO:0007669"/>
    <property type="project" value="InterPro"/>
</dbReference>
<dbReference type="Pfam" id="PF12612">
    <property type="entry name" value="TFCD_C"/>
    <property type="match status" value="1"/>
</dbReference>
<dbReference type="GO" id="GO:0007021">
    <property type="term" value="P:tubulin complex assembly"/>
    <property type="evidence" value="ECO:0007669"/>
    <property type="project" value="InterPro"/>
</dbReference>
<feature type="non-terminal residue" evidence="4">
    <location>
        <position position="1"/>
    </location>
</feature>
<dbReference type="SUPFAM" id="SSF48371">
    <property type="entry name" value="ARM repeat"/>
    <property type="match status" value="2"/>
</dbReference>
<dbReference type="InterPro" id="IPR011989">
    <property type="entry name" value="ARM-like"/>
</dbReference>
<accession>A0A0H5R3L4</accession>